<comment type="caution">
    <text evidence="2">The sequence shown here is derived from an EMBL/GenBank/DDBJ whole genome shotgun (WGS) entry which is preliminary data.</text>
</comment>
<proteinExistence type="predicted"/>
<keyword evidence="1" id="KW-1133">Transmembrane helix</keyword>
<keyword evidence="1" id="KW-0812">Transmembrane</keyword>
<keyword evidence="3" id="KW-1185">Reference proteome</keyword>
<evidence type="ECO:0000313" key="3">
    <source>
        <dbReference type="Proteomes" id="UP000003163"/>
    </source>
</evidence>
<name>J9D999_EDHAE</name>
<dbReference type="InParanoid" id="J9D999"/>
<keyword evidence="1" id="KW-0472">Membrane</keyword>
<dbReference type="HOGENOM" id="CLU_045709_0_0_1"/>
<reference evidence="3" key="2">
    <citation type="submission" date="2015-07" db="EMBL/GenBank/DDBJ databases">
        <title>Contrasting host-pathogen interactions and genome evolution in two generalist and specialist microsporidian pathogens of mosquitoes.</title>
        <authorList>
            <consortium name="The Broad Institute Genomics Platform"/>
            <consortium name="The Broad Institute Genome Sequencing Center for Infectious Disease"/>
            <person name="Cuomo C.A."/>
            <person name="Sanscrainte N.D."/>
            <person name="Goldberg J.M."/>
            <person name="Heiman D."/>
            <person name="Young S."/>
            <person name="Zeng Q."/>
            <person name="Becnel J.J."/>
            <person name="Birren B.W."/>
        </authorList>
    </citation>
    <scope>NUCLEOTIDE SEQUENCE [LARGE SCALE GENOMIC DNA]</scope>
    <source>
        <strain evidence="3">USNM 41457</strain>
    </source>
</reference>
<evidence type="ECO:0000256" key="1">
    <source>
        <dbReference type="SAM" id="Phobius"/>
    </source>
</evidence>
<gene>
    <name evidence="2" type="ORF">EDEG_01683</name>
</gene>
<evidence type="ECO:0000313" key="2">
    <source>
        <dbReference type="EMBL" id="EJW04049.1"/>
    </source>
</evidence>
<protein>
    <submittedName>
        <fullName evidence="2">Uncharacterized protein</fullName>
    </submittedName>
</protein>
<dbReference type="AlphaFoldDB" id="J9D999"/>
<organism evidence="2 3">
    <name type="scientific">Edhazardia aedis (strain USNM 41457)</name>
    <name type="common">Microsporidian parasite</name>
    <dbReference type="NCBI Taxonomy" id="1003232"/>
    <lineage>
        <taxon>Eukaryota</taxon>
        <taxon>Fungi</taxon>
        <taxon>Fungi incertae sedis</taxon>
        <taxon>Microsporidia</taxon>
        <taxon>Edhazardia</taxon>
    </lineage>
</organism>
<dbReference type="EMBL" id="AFBI03000025">
    <property type="protein sequence ID" value="EJW04049.1"/>
    <property type="molecule type" value="Genomic_DNA"/>
</dbReference>
<dbReference type="Proteomes" id="UP000003163">
    <property type="component" value="Unassembled WGS sequence"/>
</dbReference>
<dbReference type="VEuPathDB" id="MicrosporidiaDB:EDEG_01683"/>
<sequence length="486" mass="57157">MKRFTVPCVILFIASLIIKIILFYTVFHYSNVHRGCEYYSNDIVSQKDFLSQNPNLHDDCTEIFMENGEEHCLTSKSPFNVNPSGLRYTFTLYYNKTMKKGTDEDCKILSQKKFQFSEGEYENQGTIFYNISPSKVWYNMTEFTPSSKKIKCIPIKFALLKFKKPIEKIEKQKLNILGIKSHPEDVLIDQNGCFGNVLFSKFEDLQTIKNCFDSNGEGISRTYSGNNMSNPSKDDNKKQINDNFLVHNIIDHEYYEQSKLLPIERGSPLYEFTKTSYTCSELLENSKSIEPKYNYTLIIDPSYDKTSWYVTKIGLHTYFTYLNKLKKMFWKTNPCFIEILNNLRLQYISDCQKQVLYPLTKKNLENDIIDNIIYCCSLTAKFYSIYNLNIVKSEKNYFPRPSPESYDHCASRVNPKFSSSCIHLAVKKMNKNFYYSMGMDEFDVVSVFSEPYECKSDEEHDYYERNTYVSDIFRNFQLCSYTDEEK</sequence>
<reference evidence="2 3" key="1">
    <citation type="submission" date="2011-08" db="EMBL/GenBank/DDBJ databases">
        <authorList>
            <person name="Liu Z.J."/>
            <person name="Shi F.L."/>
            <person name="Lu J.Q."/>
            <person name="Li M."/>
            <person name="Wang Z.L."/>
        </authorList>
    </citation>
    <scope>NUCLEOTIDE SEQUENCE [LARGE SCALE GENOMIC DNA]</scope>
    <source>
        <strain evidence="2 3">USNM 41457</strain>
    </source>
</reference>
<feature type="transmembrane region" description="Helical" evidence="1">
    <location>
        <begin position="7"/>
        <end position="27"/>
    </location>
</feature>
<accession>J9D999</accession>